<evidence type="ECO:0000256" key="2">
    <source>
        <dbReference type="ARBA" id="ARBA00023125"/>
    </source>
</evidence>
<dbReference type="Gene3D" id="1.10.10.10">
    <property type="entry name" value="Winged helix-like DNA-binding domain superfamily/Winged helix DNA-binding domain"/>
    <property type="match status" value="1"/>
</dbReference>
<dbReference type="GO" id="GO:0003677">
    <property type="term" value="F:DNA binding"/>
    <property type="evidence" value="ECO:0007669"/>
    <property type="project" value="UniProtKB-KW"/>
</dbReference>
<reference evidence="5" key="1">
    <citation type="submission" date="2022-06" db="EMBL/GenBank/DDBJ databases">
        <title>Aeoliella straminimaris, a novel planctomycete from sediments.</title>
        <authorList>
            <person name="Vitorino I.R."/>
            <person name="Lage O.M."/>
        </authorList>
    </citation>
    <scope>NUCLEOTIDE SEQUENCE</scope>
    <source>
        <strain evidence="5">ICT_H6.2</strain>
    </source>
</reference>
<dbReference type="CDD" id="cd07377">
    <property type="entry name" value="WHTH_GntR"/>
    <property type="match status" value="1"/>
</dbReference>
<dbReference type="AlphaFoldDB" id="A0A9X2FGZ1"/>
<dbReference type="InterPro" id="IPR011663">
    <property type="entry name" value="UTRA"/>
</dbReference>
<dbReference type="InterPro" id="IPR036388">
    <property type="entry name" value="WH-like_DNA-bd_sf"/>
</dbReference>
<evidence type="ECO:0000313" key="6">
    <source>
        <dbReference type="Proteomes" id="UP001155241"/>
    </source>
</evidence>
<keyword evidence="2" id="KW-0238">DNA-binding</keyword>
<dbReference type="PANTHER" id="PTHR44846">
    <property type="entry name" value="MANNOSYL-D-GLYCERATE TRANSPORT/METABOLISM SYSTEM REPRESSOR MNGR-RELATED"/>
    <property type="match status" value="1"/>
</dbReference>
<protein>
    <submittedName>
        <fullName evidence="5">GntR family transcriptional regulator</fullName>
    </submittedName>
</protein>
<dbReference type="GO" id="GO:0045892">
    <property type="term" value="P:negative regulation of DNA-templated transcription"/>
    <property type="evidence" value="ECO:0007669"/>
    <property type="project" value="TreeGrafter"/>
</dbReference>
<keyword evidence="1" id="KW-0805">Transcription regulation</keyword>
<dbReference type="Gene3D" id="3.40.1410.10">
    <property type="entry name" value="Chorismate lyase-like"/>
    <property type="match status" value="1"/>
</dbReference>
<dbReference type="GO" id="GO:0003700">
    <property type="term" value="F:DNA-binding transcription factor activity"/>
    <property type="evidence" value="ECO:0007669"/>
    <property type="project" value="InterPro"/>
</dbReference>
<dbReference type="EMBL" id="JAMXLR010000072">
    <property type="protein sequence ID" value="MCO6046369.1"/>
    <property type="molecule type" value="Genomic_DNA"/>
</dbReference>
<dbReference type="InterPro" id="IPR000524">
    <property type="entry name" value="Tscrpt_reg_HTH_GntR"/>
</dbReference>
<dbReference type="SMART" id="SM00345">
    <property type="entry name" value="HTH_GNTR"/>
    <property type="match status" value="1"/>
</dbReference>
<dbReference type="InterPro" id="IPR036390">
    <property type="entry name" value="WH_DNA-bd_sf"/>
</dbReference>
<feature type="domain" description="HTH gntR-type" evidence="4">
    <location>
        <begin position="10"/>
        <end position="78"/>
    </location>
</feature>
<proteinExistence type="predicted"/>
<dbReference type="PRINTS" id="PR00035">
    <property type="entry name" value="HTHGNTR"/>
</dbReference>
<organism evidence="5 6">
    <name type="scientific">Aeoliella straminimaris</name>
    <dbReference type="NCBI Taxonomy" id="2954799"/>
    <lineage>
        <taxon>Bacteria</taxon>
        <taxon>Pseudomonadati</taxon>
        <taxon>Planctomycetota</taxon>
        <taxon>Planctomycetia</taxon>
        <taxon>Pirellulales</taxon>
        <taxon>Lacipirellulaceae</taxon>
        <taxon>Aeoliella</taxon>
    </lineage>
</organism>
<dbReference type="Pfam" id="PF07702">
    <property type="entry name" value="UTRA"/>
    <property type="match status" value="1"/>
</dbReference>
<dbReference type="RefSeq" id="WP_252854481.1">
    <property type="nucleotide sequence ID" value="NZ_JAMXLR010000072.1"/>
</dbReference>
<evidence type="ECO:0000313" key="5">
    <source>
        <dbReference type="EMBL" id="MCO6046369.1"/>
    </source>
</evidence>
<name>A0A9X2FGZ1_9BACT</name>
<dbReference type="PANTHER" id="PTHR44846:SF1">
    <property type="entry name" value="MANNOSYL-D-GLYCERATE TRANSPORT_METABOLISM SYSTEM REPRESSOR MNGR-RELATED"/>
    <property type="match status" value="1"/>
</dbReference>
<dbReference type="SUPFAM" id="SSF64288">
    <property type="entry name" value="Chorismate lyase-like"/>
    <property type="match status" value="1"/>
</dbReference>
<keyword evidence="3" id="KW-0804">Transcription</keyword>
<comment type="caution">
    <text evidence="5">The sequence shown here is derived from an EMBL/GenBank/DDBJ whole genome shotgun (WGS) entry which is preliminary data.</text>
</comment>
<dbReference type="Proteomes" id="UP001155241">
    <property type="component" value="Unassembled WGS sequence"/>
</dbReference>
<accession>A0A9X2FGZ1</accession>
<sequence>MSALNPADPVPLHVQAEAALRQLIQADAYRDGRLLPDEMSLATQLGISRGTVRAAILRLVDEGILERRSGVGTRVVSQPATSAISAWQSLTREMTSKGIVVESYETGVGKHIASTAASQALRIKAGTFALRLDRLRGWGNTPVLHSRSWFHPRLKLKGEEDYSKPLYEVIEETTGVVAYCAREELAAVPADALMAKKLKVRKGSPLLLRKHTVMDRAQKPFEYAEVHYVSERYALTIDSQRSKG</sequence>
<gene>
    <name evidence="5" type="ORF">NG895_20920</name>
</gene>
<evidence type="ECO:0000259" key="4">
    <source>
        <dbReference type="PROSITE" id="PS50949"/>
    </source>
</evidence>
<dbReference type="InterPro" id="IPR050679">
    <property type="entry name" value="Bact_HTH_transcr_reg"/>
</dbReference>
<dbReference type="PROSITE" id="PS50949">
    <property type="entry name" value="HTH_GNTR"/>
    <property type="match status" value="1"/>
</dbReference>
<keyword evidence="6" id="KW-1185">Reference proteome</keyword>
<dbReference type="SUPFAM" id="SSF46785">
    <property type="entry name" value="Winged helix' DNA-binding domain"/>
    <property type="match status" value="1"/>
</dbReference>
<evidence type="ECO:0000256" key="1">
    <source>
        <dbReference type="ARBA" id="ARBA00023015"/>
    </source>
</evidence>
<dbReference type="SMART" id="SM00866">
    <property type="entry name" value="UTRA"/>
    <property type="match status" value="1"/>
</dbReference>
<dbReference type="InterPro" id="IPR028978">
    <property type="entry name" value="Chorismate_lyase_/UTRA_dom_sf"/>
</dbReference>
<dbReference type="Pfam" id="PF00392">
    <property type="entry name" value="GntR"/>
    <property type="match status" value="1"/>
</dbReference>
<evidence type="ECO:0000256" key="3">
    <source>
        <dbReference type="ARBA" id="ARBA00023163"/>
    </source>
</evidence>